<dbReference type="InterPro" id="IPR052615">
    <property type="entry name" value="FGFRL"/>
</dbReference>
<feature type="region of interest" description="Disordered" evidence="18">
    <location>
        <begin position="164"/>
        <end position="186"/>
    </location>
</feature>
<dbReference type="FunFam" id="2.60.40.10:FF:000020">
    <property type="entry name" value="Fibroblast growth factor receptor"/>
    <property type="match status" value="1"/>
</dbReference>
<keyword evidence="8" id="KW-0547">Nucleotide-binding</keyword>
<evidence type="ECO:0000313" key="20">
    <source>
        <dbReference type="Ensembl" id="ENSCINP00000023002.2"/>
    </source>
</evidence>
<keyword evidence="15" id="KW-0675">Receptor</keyword>
<dbReference type="InterPro" id="IPR003598">
    <property type="entry name" value="Ig_sub2"/>
</dbReference>
<dbReference type="Pfam" id="PF07679">
    <property type="entry name" value="I-set"/>
    <property type="match status" value="1"/>
</dbReference>
<evidence type="ECO:0000256" key="11">
    <source>
        <dbReference type="ARBA" id="ARBA00022989"/>
    </source>
</evidence>
<dbReference type="PANTHER" id="PTHR19890:SF10">
    <property type="entry name" value="FIBROBLAST GROWTH FACTOR RECEPTOR-LIKE 1"/>
    <property type="match status" value="1"/>
</dbReference>
<evidence type="ECO:0000256" key="9">
    <source>
        <dbReference type="ARBA" id="ARBA00022777"/>
    </source>
</evidence>
<evidence type="ECO:0000256" key="2">
    <source>
        <dbReference type="ARBA" id="ARBA00011902"/>
    </source>
</evidence>
<dbReference type="STRING" id="7719.ENSCINP00000023002"/>
<evidence type="ECO:0000256" key="18">
    <source>
        <dbReference type="SAM" id="MobiDB-lite"/>
    </source>
</evidence>
<evidence type="ECO:0000256" key="12">
    <source>
        <dbReference type="ARBA" id="ARBA00023136"/>
    </source>
</evidence>
<evidence type="ECO:0000256" key="15">
    <source>
        <dbReference type="ARBA" id="ARBA00023170"/>
    </source>
</evidence>
<dbReference type="SUPFAM" id="SSF48726">
    <property type="entry name" value="Immunoglobulin"/>
    <property type="match status" value="3"/>
</dbReference>
<name>F7BEX9_CIOIN</name>
<dbReference type="EC" id="2.7.10.1" evidence="2"/>
<dbReference type="Pfam" id="PF13927">
    <property type="entry name" value="Ig_3"/>
    <property type="match status" value="2"/>
</dbReference>
<evidence type="ECO:0000313" key="21">
    <source>
        <dbReference type="Proteomes" id="UP000008144"/>
    </source>
</evidence>
<evidence type="ECO:0000256" key="8">
    <source>
        <dbReference type="ARBA" id="ARBA00022741"/>
    </source>
</evidence>
<evidence type="ECO:0000259" key="19">
    <source>
        <dbReference type="PROSITE" id="PS50835"/>
    </source>
</evidence>
<dbReference type="InterPro" id="IPR007110">
    <property type="entry name" value="Ig-like_dom"/>
</dbReference>
<evidence type="ECO:0000256" key="17">
    <source>
        <dbReference type="ARBA" id="ARBA00023319"/>
    </source>
</evidence>
<keyword evidence="17" id="KW-0393">Immunoglobulin domain</keyword>
<accession>F7BEX9</accession>
<evidence type="ECO:0000256" key="13">
    <source>
        <dbReference type="ARBA" id="ARBA00023137"/>
    </source>
</evidence>
<dbReference type="InParanoid" id="F7BEX9"/>
<proteinExistence type="predicted"/>
<dbReference type="OMA" id="LIHANNM"/>
<dbReference type="InterPro" id="IPR003599">
    <property type="entry name" value="Ig_sub"/>
</dbReference>
<keyword evidence="5" id="KW-0812">Transmembrane</keyword>
<evidence type="ECO:0000256" key="5">
    <source>
        <dbReference type="ARBA" id="ARBA00022692"/>
    </source>
</evidence>
<dbReference type="FunFam" id="2.60.40.10:FF:000593">
    <property type="entry name" value="Fibroblast growth factor receptor-like 1"/>
    <property type="match status" value="1"/>
</dbReference>
<evidence type="ECO:0000256" key="3">
    <source>
        <dbReference type="ARBA" id="ARBA00022553"/>
    </source>
</evidence>
<dbReference type="InterPro" id="IPR036179">
    <property type="entry name" value="Ig-like_dom_sf"/>
</dbReference>
<reference evidence="21" key="1">
    <citation type="journal article" date="2002" name="Science">
        <title>The draft genome of Ciona intestinalis: insights into chordate and vertebrate origins.</title>
        <authorList>
            <person name="Dehal P."/>
            <person name="Satou Y."/>
            <person name="Campbell R.K."/>
            <person name="Chapman J."/>
            <person name="Degnan B."/>
            <person name="De Tomaso A."/>
            <person name="Davidson B."/>
            <person name="Di Gregorio A."/>
            <person name="Gelpke M."/>
            <person name="Goodstein D.M."/>
            <person name="Harafuji N."/>
            <person name="Hastings K.E."/>
            <person name="Ho I."/>
            <person name="Hotta K."/>
            <person name="Huang W."/>
            <person name="Kawashima T."/>
            <person name="Lemaire P."/>
            <person name="Martinez D."/>
            <person name="Meinertzhagen I.A."/>
            <person name="Necula S."/>
            <person name="Nonaka M."/>
            <person name="Putnam N."/>
            <person name="Rash S."/>
            <person name="Saiga H."/>
            <person name="Satake M."/>
            <person name="Terry A."/>
            <person name="Yamada L."/>
            <person name="Wang H.G."/>
            <person name="Awazu S."/>
            <person name="Azumi K."/>
            <person name="Boore J."/>
            <person name="Branno M."/>
            <person name="Chin-Bow S."/>
            <person name="DeSantis R."/>
            <person name="Doyle S."/>
            <person name="Francino P."/>
            <person name="Keys D.N."/>
            <person name="Haga S."/>
            <person name="Hayashi H."/>
            <person name="Hino K."/>
            <person name="Imai K.S."/>
            <person name="Inaba K."/>
            <person name="Kano S."/>
            <person name="Kobayashi K."/>
            <person name="Kobayashi M."/>
            <person name="Lee B.I."/>
            <person name="Makabe K.W."/>
            <person name="Manohar C."/>
            <person name="Matassi G."/>
            <person name="Medina M."/>
            <person name="Mochizuki Y."/>
            <person name="Mount S."/>
            <person name="Morishita T."/>
            <person name="Miura S."/>
            <person name="Nakayama A."/>
            <person name="Nishizaka S."/>
            <person name="Nomoto H."/>
            <person name="Ohta F."/>
            <person name="Oishi K."/>
            <person name="Rigoutsos I."/>
            <person name="Sano M."/>
            <person name="Sasaki A."/>
            <person name="Sasakura Y."/>
            <person name="Shoguchi E."/>
            <person name="Shin-i T."/>
            <person name="Spagnuolo A."/>
            <person name="Stainier D."/>
            <person name="Suzuki M.M."/>
            <person name="Tassy O."/>
            <person name="Takatori N."/>
            <person name="Tokuoka M."/>
            <person name="Yagi K."/>
            <person name="Yoshizaki F."/>
            <person name="Wada S."/>
            <person name="Zhang C."/>
            <person name="Hyatt P.D."/>
            <person name="Larimer F."/>
            <person name="Detter C."/>
            <person name="Doggett N."/>
            <person name="Glavina T."/>
            <person name="Hawkins T."/>
            <person name="Richardson P."/>
            <person name="Lucas S."/>
            <person name="Kohara Y."/>
            <person name="Levine M."/>
            <person name="Satoh N."/>
            <person name="Rokhsar D.S."/>
        </authorList>
    </citation>
    <scope>NUCLEOTIDE SEQUENCE [LARGE SCALE GENOMIC DNA]</scope>
</reference>
<comment type="subcellular location">
    <subcellularLocation>
        <location evidence="1">Membrane</location>
        <topology evidence="1">Single-pass membrane protein</topology>
    </subcellularLocation>
</comment>
<keyword evidence="3" id="KW-0597">Phosphoprotein</keyword>
<keyword evidence="13" id="KW-0829">Tyrosine-protein kinase</keyword>
<organism evidence="20 21">
    <name type="scientific">Ciona intestinalis</name>
    <name type="common">Transparent sea squirt</name>
    <name type="synonym">Ascidia intestinalis</name>
    <dbReference type="NCBI Taxonomy" id="7719"/>
    <lineage>
        <taxon>Eukaryota</taxon>
        <taxon>Metazoa</taxon>
        <taxon>Chordata</taxon>
        <taxon>Tunicata</taxon>
        <taxon>Ascidiacea</taxon>
        <taxon>Phlebobranchia</taxon>
        <taxon>Cionidae</taxon>
        <taxon>Ciona</taxon>
    </lineage>
</organism>
<dbReference type="SMART" id="SM00406">
    <property type="entry name" value="IGv"/>
    <property type="match status" value="2"/>
</dbReference>
<dbReference type="HOGENOM" id="CLU_038830_1_0_1"/>
<dbReference type="SMART" id="SM00409">
    <property type="entry name" value="IG"/>
    <property type="match status" value="3"/>
</dbReference>
<reference evidence="20" key="4">
    <citation type="submission" date="2025-09" db="UniProtKB">
        <authorList>
            <consortium name="Ensembl"/>
        </authorList>
    </citation>
    <scope>IDENTIFICATION</scope>
</reference>
<keyword evidence="21" id="KW-1185">Reference proteome</keyword>
<evidence type="ECO:0000256" key="10">
    <source>
        <dbReference type="ARBA" id="ARBA00022840"/>
    </source>
</evidence>
<keyword evidence="9" id="KW-0418">Kinase</keyword>
<dbReference type="EMBL" id="EAAA01002084">
    <property type="status" value="NOT_ANNOTATED_CDS"/>
    <property type="molecule type" value="Genomic_DNA"/>
</dbReference>
<feature type="compositionally biased region" description="Polar residues" evidence="18">
    <location>
        <begin position="176"/>
        <end position="186"/>
    </location>
</feature>
<keyword evidence="4" id="KW-0808">Transferase</keyword>
<keyword evidence="12" id="KW-0472">Membrane</keyword>
<dbReference type="AlphaFoldDB" id="F7BEX9"/>
<dbReference type="SMART" id="SM00408">
    <property type="entry name" value="IGc2"/>
    <property type="match status" value="3"/>
</dbReference>
<keyword evidence="7" id="KW-0677">Repeat</keyword>
<dbReference type="FunFam" id="2.60.40.10:FF:004563">
    <property type="match status" value="1"/>
</dbReference>
<feature type="domain" description="Ig-like" evidence="19">
    <location>
        <begin position="232"/>
        <end position="346"/>
    </location>
</feature>
<dbReference type="PROSITE" id="PS50835">
    <property type="entry name" value="IG_LIKE"/>
    <property type="match status" value="3"/>
</dbReference>
<dbReference type="Ensembl" id="ENSCINT00000023248.2">
    <property type="protein sequence ID" value="ENSCINP00000023002.2"/>
    <property type="gene ID" value="ENSCING00000012281.2"/>
</dbReference>
<dbReference type="GO" id="GO:0016020">
    <property type="term" value="C:membrane"/>
    <property type="evidence" value="ECO:0007669"/>
    <property type="project" value="UniProtKB-SubCell"/>
</dbReference>
<evidence type="ECO:0000256" key="7">
    <source>
        <dbReference type="ARBA" id="ARBA00022737"/>
    </source>
</evidence>
<keyword evidence="10" id="KW-0067">ATP-binding</keyword>
<evidence type="ECO:0000256" key="6">
    <source>
        <dbReference type="ARBA" id="ARBA00022729"/>
    </source>
</evidence>
<dbReference type="InterPro" id="IPR013098">
    <property type="entry name" value="Ig_I-set"/>
</dbReference>
<keyword evidence="11" id="KW-1133">Transmembrane helix</keyword>
<evidence type="ECO:0000256" key="4">
    <source>
        <dbReference type="ARBA" id="ARBA00022679"/>
    </source>
</evidence>
<reference evidence="20" key="3">
    <citation type="submission" date="2025-08" db="UniProtKB">
        <authorList>
            <consortium name="Ensembl"/>
        </authorList>
    </citation>
    <scope>IDENTIFICATION</scope>
</reference>
<feature type="domain" description="Ig-like" evidence="19">
    <location>
        <begin position="134"/>
        <end position="223"/>
    </location>
</feature>
<keyword evidence="6" id="KW-0732">Signal</keyword>
<dbReference type="Gene3D" id="2.60.40.10">
    <property type="entry name" value="Immunoglobulins"/>
    <property type="match status" value="3"/>
</dbReference>
<reference evidence="20" key="2">
    <citation type="journal article" date="2008" name="Genome Biol.">
        <title>Improved genome assembly and evidence-based global gene model set for the chordate Ciona intestinalis: new insight into intron and operon populations.</title>
        <authorList>
            <person name="Satou Y."/>
            <person name="Mineta K."/>
            <person name="Ogasawara M."/>
            <person name="Sasakura Y."/>
            <person name="Shoguchi E."/>
            <person name="Ueno K."/>
            <person name="Yamada L."/>
            <person name="Matsumoto J."/>
            <person name="Wasserscheid J."/>
            <person name="Dewar K."/>
            <person name="Wiley G.B."/>
            <person name="Macmil S.L."/>
            <person name="Roe B.A."/>
            <person name="Zeller R.W."/>
            <person name="Hastings K.E."/>
            <person name="Lemaire P."/>
            <person name="Lindquist E."/>
            <person name="Endo T."/>
            <person name="Hotta K."/>
            <person name="Inaba K."/>
        </authorList>
    </citation>
    <scope>NUCLEOTIDE SEQUENCE [LARGE SCALE GENOMIC DNA]</scope>
    <source>
        <strain evidence="20">wild type</strain>
    </source>
</reference>
<feature type="domain" description="Ig-like" evidence="19">
    <location>
        <begin position="20"/>
        <end position="106"/>
    </location>
</feature>
<dbReference type="InterPro" id="IPR013106">
    <property type="entry name" value="Ig_V-set"/>
</dbReference>
<dbReference type="Proteomes" id="UP000008144">
    <property type="component" value="Chromosome 5"/>
</dbReference>
<sequence>LQLNFILVVKVFCSWFGNPPRVLKNDVTSVIAFKGETLTLPCMVMSGKPRPRTQWYKDEGVEIGKDWERFKQQRKGLRIRNVALEDRGVYRCEAVNGYGSEELEIMLLVKVISTQVKLNTTTDQIESGKQKKKPIFTEPIKMRRYNIAKPIGRDVRFSCKAKGKPPPQIQWFKDGNFTSSPDGNPRRQQWTLTLRQLKLTDSGRYTCRVWNKAGAISFNYSLRVEGLFQLNPVLVKPHPVNTTVRVGEKTSLQCRVRSNIVLTVKWMKQIEPSAQYQYSERLLNNSLRIDGNLYVILPTQETLYLPEERTYLNKHVIVRATEHDAGRYLCVAANTRGYRLRGAYLSVLPARAKKQDEPPIRSTAKLNTIPLALIIGLPAAA</sequence>
<protein>
    <recommendedName>
        <fullName evidence="2">receptor protein-tyrosine kinase</fullName>
        <ecNumber evidence="2">2.7.10.1</ecNumber>
    </recommendedName>
</protein>
<evidence type="ECO:0000256" key="16">
    <source>
        <dbReference type="ARBA" id="ARBA00023180"/>
    </source>
</evidence>
<evidence type="ECO:0000256" key="14">
    <source>
        <dbReference type="ARBA" id="ARBA00023157"/>
    </source>
</evidence>
<dbReference type="GO" id="GO:0005524">
    <property type="term" value="F:ATP binding"/>
    <property type="evidence" value="ECO:0007669"/>
    <property type="project" value="UniProtKB-KW"/>
</dbReference>
<dbReference type="InterPro" id="IPR013783">
    <property type="entry name" value="Ig-like_fold"/>
</dbReference>
<dbReference type="GeneTree" id="ENSGT00940000156736"/>
<keyword evidence="16" id="KW-0325">Glycoprotein</keyword>
<dbReference type="GO" id="GO:0004714">
    <property type="term" value="F:transmembrane receptor protein tyrosine kinase activity"/>
    <property type="evidence" value="ECO:0007669"/>
    <property type="project" value="UniProtKB-EC"/>
</dbReference>
<dbReference type="PANTHER" id="PTHR19890">
    <property type="entry name" value="FIBROBLAST GROWTH FACTOR RECEPTOR"/>
    <property type="match status" value="1"/>
</dbReference>
<keyword evidence="14" id="KW-1015">Disulfide bond</keyword>
<evidence type="ECO:0000256" key="1">
    <source>
        <dbReference type="ARBA" id="ARBA00004167"/>
    </source>
</evidence>